<sequence length="123" mass="13877">MDSVIASICRPCVTLFAKYNFPQRPQGSHGVGLKTCVVKGRNFLVVMRPKDMMHHYDMSVLHRCLCFVRDSSSCSNPVSQPERAVRVRAVAPQLVLYLYFPCAYTLHKSIRSITFTAVSIHST</sequence>
<accession>A0A165DC31</accession>
<dbReference type="InParanoid" id="A0A165DC31"/>
<dbReference type="AlphaFoldDB" id="A0A165DC31"/>
<protein>
    <submittedName>
        <fullName evidence="1">Uncharacterized protein</fullName>
    </submittedName>
</protein>
<reference evidence="1 2" key="1">
    <citation type="journal article" date="2016" name="Mol. Biol. Evol.">
        <title>Comparative Genomics of Early-Diverging Mushroom-Forming Fungi Provides Insights into the Origins of Lignocellulose Decay Capabilities.</title>
        <authorList>
            <person name="Nagy L.G."/>
            <person name="Riley R."/>
            <person name="Tritt A."/>
            <person name="Adam C."/>
            <person name="Daum C."/>
            <person name="Floudas D."/>
            <person name="Sun H."/>
            <person name="Yadav J.S."/>
            <person name="Pangilinan J."/>
            <person name="Larsson K.H."/>
            <person name="Matsuura K."/>
            <person name="Barry K."/>
            <person name="Labutti K."/>
            <person name="Kuo R."/>
            <person name="Ohm R.A."/>
            <person name="Bhattacharya S.S."/>
            <person name="Shirouzu T."/>
            <person name="Yoshinaga Y."/>
            <person name="Martin F.M."/>
            <person name="Grigoriev I.V."/>
            <person name="Hibbett D.S."/>
        </authorList>
    </citation>
    <scope>NUCLEOTIDE SEQUENCE [LARGE SCALE GENOMIC DNA]</scope>
    <source>
        <strain evidence="1 2">HHB12029</strain>
    </source>
</reference>
<organism evidence="1 2">
    <name type="scientific">Exidia glandulosa HHB12029</name>
    <dbReference type="NCBI Taxonomy" id="1314781"/>
    <lineage>
        <taxon>Eukaryota</taxon>
        <taxon>Fungi</taxon>
        <taxon>Dikarya</taxon>
        <taxon>Basidiomycota</taxon>
        <taxon>Agaricomycotina</taxon>
        <taxon>Agaricomycetes</taxon>
        <taxon>Auriculariales</taxon>
        <taxon>Exidiaceae</taxon>
        <taxon>Exidia</taxon>
    </lineage>
</organism>
<evidence type="ECO:0000313" key="1">
    <source>
        <dbReference type="EMBL" id="KZV84200.1"/>
    </source>
</evidence>
<proteinExistence type="predicted"/>
<gene>
    <name evidence="1" type="ORF">EXIGLDRAFT_297010</name>
</gene>
<evidence type="ECO:0000313" key="2">
    <source>
        <dbReference type="Proteomes" id="UP000077266"/>
    </source>
</evidence>
<name>A0A165DC31_EXIGL</name>
<dbReference type="EMBL" id="KV426236">
    <property type="protein sequence ID" value="KZV84200.1"/>
    <property type="molecule type" value="Genomic_DNA"/>
</dbReference>
<keyword evidence="2" id="KW-1185">Reference proteome</keyword>
<dbReference type="Proteomes" id="UP000077266">
    <property type="component" value="Unassembled WGS sequence"/>
</dbReference>